<protein>
    <submittedName>
        <fullName evidence="1">Serine esterase</fullName>
    </submittedName>
</protein>
<name>A0AC61QW05_9FIRM</name>
<organism evidence="1 2">
    <name type="scientific">Hominisplanchenecus murintestinalis</name>
    <dbReference type="NCBI Taxonomy" id="2941517"/>
    <lineage>
        <taxon>Bacteria</taxon>
        <taxon>Bacillati</taxon>
        <taxon>Bacillota</taxon>
        <taxon>Clostridia</taxon>
        <taxon>Lachnospirales</taxon>
        <taxon>Lachnospiraceae</taxon>
        <taxon>Hominisplanchenecus</taxon>
    </lineage>
</organism>
<sequence>MSHTGRSFDWNNPSMNCLYHRTFLYPVPYIHKVGIKPEIRKFPRLWNECGIMVLLRQAGRRKGE</sequence>
<accession>A0AC61QW05</accession>
<comment type="caution">
    <text evidence="1">The sequence shown here is derived from an EMBL/GenBank/DDBJ whole genome shotgun (WGS) entry which is preliminary data.</text>
</comment>
<evidence type="ECO:0000313" key="2">
    <source>
        <dbReference type="Proteomes" id="UP000307720"/>
    </source>
</evidence>
<proteinExistence type="predicted"/>
<evidence type="ECO:0000313" key="1">
    <source>
        <dbReference type="EMBL" id="TGX96910.1"/>
    </source>
</evidence>
<dbReference type="EMBL" id="SRZB01000044">
    <property type="protein sequence ID" value="TGX96910.1"/>
    <property type="molecule type" value="Genomic_DNA"/>
</dbReference>
<dbReference type="Proteomes" id="UP000307720">
    <property type="component" value="Unassembled WGS sequence"/>
</dbReference>
<keyword evidence="2" id="KW-1185">Reference proteome</keyword>
<gene>
    <name evidence="1" type="ORF">E5357_14575</name>
</gene>
<reference evidence="1" key="1">
    <citation type="submission" date="2019-04" db="EMBL/GenBank/DDBJ databases">
        <title>Microbes associate with the intestines of laboratory mice.</title>
        <authorList>
            <person name="Navarre W."/>
            <person name="Wong E."/>
            <person name="Huang K."/>
            <person name="Tropini C."/>
            <person name="Ng K."/>
            <person name="Yu B."/>
        </authorList>
    </citation>
    <scope>NUCLEOTIDE SEQUENCE</scope>
    <source>
        <strain evidence="1">NM72_1-8</strain>
    </source>
</reference>